<evidence type="ECO:0000313" key="7">
    <source>
        <dbReference type="EMBL" id="SDX81709.1"/>
    </source>
</evidence>
<keyword evidence="3 6" id="KW-0812">Transmembrane</keyword>
<dbReference type="RefSeq" id="WP_091333155.1">
    <property type="nucleotide sequence ID" value="NZ_FNOW01000014.1"/>
</dbReference>
<evidence type="ECO:0000256" key="5">
    <source>
        <dbReference type="ARBA" id="ARBA00023136"/>
    </source>
</evidence>
<name>A0A1H3EUU2_ALLWA</name>
<keyword evidence="5 6" id="KW-0472">Membrane</keyword>
<evidence type="ECO:0000256" key="2">
    <source>
        <dbReference type="ARBA" id="ARBA00009694"/>
    </source>
</evidence>
<dbReference type="Pfam" id="PF04241">
    <property type="entry name" value="DUF423"/>
    <property type="match status" value="1"/>
</dbReference>
<evidence type="ECO:0000256" key="6">
    <source>
        <dbReference type="SAM" id="Phobius"/>
    </source>
</evidence>
<keyword evidence="8" id="KW-1185">Reference proteome</keyword>
<dbReference type="InterPro" id="IPR006696">
    <property type="entry name" value="DUF423"/>
</dbReference>
<dbReference type="AlphaFoldDB" id="A0A1H3EUU2"/>
<evidence type="ECO:0000256" key="4">
    <source>
        <dbReference type="ARBA" id="ARBA00022989"/>
    </source>
</evidence>
<feature type="transmembrane region" description="Helical" evidence="6">
    <location>
        <begin position="44"/>
        <end position="63"/>
    </location>
</feature>
<evidence type="ECO:0000256" key="1">
    <source>
        <dbReference type="ARBA" id="ARBA00004141"/>
    </source>
</evidence>
<feature type="transmembrane region" description="Helical" evidence="6">
    <location>
        <begin position="70"/>
        <end position="94"/>
    </location>
</feature>
<dbReference type="PANTHER" id="PTHR43461:SF1">
    <property type="entry name" value="TRANSMEMBRANE PROTEIN 256"/>
    <property type="match status" value="1"/>
</dbReference>
<dbReference type="PANTHER" id="PTHR43461">
    <property type="entry name" value="TRANSMEMBRANE PROTEIN 256"/>
    <property type="match status" value="1"/>
</dbReference>
<accession>A0A1H3EUU2</accession>
<evidence type="ECO:0000256" key="3">
    <source>
        <dbReference type="ARBA" id="ARBA00022692"/>
    </source>
</evidence>
<feature type="transmembrane region" description="Helical" evidence="6">
    <location>
        <begin position="106"/>
        <end position="126"/>
    </location>
</feature>
<dbReference type="Proteomes" id="UP000198672">
    <property type="component" value="Unassembled WGS sequence"/>
</dbReference>
<gene>
    <name evidence="7" type="ORF">SAMN05421644_11465</name>
</gene>
<reference evidence="8" key="1">
    <citation type="submission" date="2016-10" db="EMBL/GenBank/DDBJ databases">
        <authorList>
            <person name="Varghese N."/>
            <person name="Submissions S."/>
        </authorList>
    </citation>
    <scope>NUCLEOTIDE SEQUENCE [LARGE SCALE GENOMIC DNA]</scope>
    <source>
        <strain evidence="8">DSM 173</strain>
    </source>
</reference>
<dbReference type="EMBL" id="FNOW01000014">
    <property type="protein sequence ID" value="SDX81709.1"/>
    <property type="molecule type" value="Genomic_DNA"/>
</dbReference>
<sequence>MLPATVWMTVGAVGGLLTVALGAFGAHGLKGRVDPALLANWQTAADYLGLHALALLACGLTLLQRPDAGLVNWAGWAFVLGISLFSGSLFAMTLTGLRQLGAITPIGGVLLLIAWALLAIGAARLAQSAT</sequence>
<protein>
    <submittedName>
        <fullName evidence="7">Uncharacterized membrane protein YgdD, TMEM256/DUF423 family</fullName>
    </submittedName>
</protein>
<dbReference type="GO" id="GO:0005886">
    <property type="term" value="C:plasma membrane"/>
    <property type="evidence" value="ECO:0007669"/>
    <property type="project" value="TreeGrafter"/>
</dbReference>
<comment type="subcellular location">
    <subcellularLocation>
        <location evidence="1">Membrane</location>
        <topology evidence="1">Multi-pass membrane protein</topology>
    </subcellularLocation>
</comment>
<comment type="similarity">
    <text evidence="2">Belongs to the UPF0382 family.</text>
</comment>
<evidence type="ECO:0000313" key="8">
    <source>
        <dbReference type="Proteomes" id="UP000198672"/>
    </source>
</evidence>
<organism evidence="7 8">
    <name type="scientific">Allochromatium warmingii</name>
    <name type="common">Chromatium warmingii</name>
    <dbReference type="NCBI Taxonomy" id="61595"/>
    <lineage>
        <taxon>Bacteria</taxon>
        <taxon>Pseudomonadati</taxon>
        <taxon>Pseudomonadota</taxon>
        <taxon>Gammaproteobacteria</taxon>
        <taxon>Chromatiales</taxon>
        <taxon>Chromatiaceae</taxon>
        <taxon>Allochromatium</taxon>
    </lineage>
</organism>
<proteinExistence type="inferred from homology"/>
<keyword evidence="4 6" id="KW-1133">Transmembrane helix</keyword>
<dbReference type="OrthoDB" id="9802121at2"/>